<dbReference type="AlphaFoldDB" id="A0A0F9CI82"/>
<reference evidence="2" key="1">
    <citation type="journal article" date="2015" name="Nature">
        <title>Complex archaea that bridge the gap between prokaryotes and eukaryotes.</title>
        <authorList>
            <person name="Spang A."/>
            <person name="Saw J.H."/>
            <person name="Jorgensen S.L."/>
            <person name="Zaremba-Niedzwiedzka K."/>
            <person name="Martijn J."/>
            <person name="Lind A.E."/>
            <person name="van Eijk R."/>
            <person name="Schleper C."/>
            <person name="Guy L."/>
            <person name="Ettema T.J."/>
        </authorList>
    </citation>
    <scope>NUCLEOTIDE SEQUENCE</scope>
</reference>
<name>A0A0F9CI82_9ZZZZ</name>
<dbReference type="SUPFAM" id="SSF52141">
    <property type="entry name" value="Uracil-DNA glycosylase-like"/>
    <property type="match status" value="1"/>
</dbReference>
<accession>A0A0F9CI82</accession>
<comment type="caution">
    <text evidence="2">The sequence shown here is derived from an EMBL/GenBank/DDBJ whole genome shotgun (WGS) entry which is preliminary data.</text>
</comment>
<dbReference type="EMBL" id="LAZR01035931">
    <property type="protein sequence ID" value="KKL26172.1"/>
    <property type="molecule type" value="Genomic_DNA"/>
</dbReference>
<dbReference type="Gene3D" id="3.40.470.10">
    <property type="entry name" value="Uracil-DNA glycosylase-like domain"/>
    <property type="match status" value="1"/>
</dbReference>
<feature type="domain" description="Uracil-DNA glycosylase-like" evidence="1">
    <location>
        <begin position="2"/>
        <end position="37"/>
    </location>
</feature>
<organism evidence="2">
    <name type="scientific">marine sediment metagenome</name>
    <dbReference type="NCBI Taxonomy" id="412755"/>
    <lineage>
        <taxon>unclassified sequences</taxon>
        <taxon>metagenomes</taxon>
        <taxon>ecological metagenomes</taxon>
    </lineage>
</organism>
<proteinExistence type="predicted"/>
<protein>
    <recommendedName>
        <fullName evidence="1">Uracil-DNA glycosylase-like domain-containing protein</fullName>
    </recommendedName>
</protein>
<dbReference type="InterPro" id="IPR036895">
    <property type="entry name" value="Uracil-DNA_glycosylase-like_sf"/>
</dbReference>
<feature type="non-terminal residue" evidence="2">
    <location>
        <position position="38"/>
    </location>
</feature>
<evidence type="ECO:0000313" key="2">
    <source>
        <dbReference type="EMBL" id="KKL26172.1"/>
    </source>
</evidence>
<evidence type="ECO:0000259" key="1">
    <source>
        <dbReference type="Pfam" id="PF03167"/>
    </source>
</evidence>
<dbReference type="InterPro" id="IPR005122">
    <property type="entry name" value="Uracil-DNA_glycosylase-like"/>
</dbReference>
<gene>
    <name evidence="2" type="ORF">LCGC14_2397910</name>
</gene>
<dbReference type="Pfam" id="PF03167">
    <property type="entry name" value="UDG"/>
    <property type="match status" value="1"/>
</dbReference>
<sequence length="38" mass="4027">MGEGDFQMKLALLGEAAGAIEEQEGHPFVGPAGRVLNW</sequence>